<accession>A0A7J8CIU7</accession>
<evidence type="ECO:0000313" key="1">
    <source>
        <dbReference type="EMBL" id="KAF6410795.1"/>
    </source>
</evidence>
<name>A0A7J8CIU7_ROUAE</name>
<protein>
    <submittedName>
        <fullName evidence="1">Uncharacterized protein</fullName>
    </submittedName>
</protein>
<dbReference type="AlphaFoldDB" id="A0A7J8CIU7"/>
<dbReference type="EMBL" id="JACASE010000014">
    <property type="protein sequence ID" value="KAF6410795.1"/>
    <property type="molecule type" value="Genomic_DNA"/>
</dbReference>
<proteinExistence type="predicted"/>
<gene>
    <name evidence="1" type="ORF">HJG63_009232</name>
</gene>
<comment type="caution">
    <text evidence="1">The sequence shown here is derived from an EMBL/GenBank/DDBJ whole genome shotgun (WGS) entry which is preliminary data.</text>
</comment>
<keyword evidence="2" id="KW-1185">Reference proteome</keyword>
<evidence type="ECO:0000313" key="2">
    <source>
        <dbReference type="Proteomes" id="UP000593571"/>
    </source>
</evidence>
<dbReference type="Proteomes" id="UP000593571">
    <property type="component" value="Unassembled WGS sequence"/>
</dbReference>
<sequence length="155" mass="16039">MPAQQSLPTAPPRPGTPHSAFPLRGVICSASSLQTRSCTPCDGRRPAVLTDGDEGHEAPHARARVGAASLFSGCALWSAGRGWFLSSGHCGYCGCRECVCTGICSSAGFRFLGVRGRDGVAGSRGPFCAAATLFSTPLHTPVPSSPPTLALFFLF</sequence>
<reference evidence="1 2" key="1">
    <citation type="journal article" date="2020" name="Nature">
        <title>Six reference-quality genomes reveal evolution of bat adaptations.</title>
        <authorList>
            <person name="Jebb D."/>
            <person name="Huang Z."/>
            <person name="Pippel M."/>
            <person name="Hughes G.M."/>
            <person name="Lavrichenko K."/>
            <person name="Devanna P."/>
            <person name="Winkler S."/>
            <person name="Jermiin L.S."/>
            <person name="Skirmuntt E.C."/>
            <person name="Katzourakis A."/>
            <person name="Burkitt-Gray L."/>
            <person name="Ray D.A."/>
            <person name="Sullivan K.A.M."/>
            <person name="Roscito J.G."/>
            <person name="Kirilenko B.M."/>
            <person name="Davalos L.M."/>
            <person name="Corthals A.P."/>
            <person name="Power M.L."/>
            <person name="Jones G."/>
            <person name="Ransome R.D."/>
            <person name="Dechmann D.K.N."/>
            <person name="Locatelli A.G."/>
            <person name="Puechmaille S.J."/>
            <person name="Fedrigo O."/>
            <person name="Jarvis E.D."/>
            <person name="Hiller M."/>
            <person name="Vernes S.C."/>
            <person name="Myers E.W."/>
            <person name="Teeling E.C."/>
        </authorList>
    </citation>
    <scope>NUCLEOTIDE SEQUENCE [LARGE SCALE GENOMIC DNA]</scope>
    <source>
        <strain evidence="1">MRouAeg1</strain>
        <tissue evidence="1">Muscle</tissue>
    </source>
</reference>
<organism evidence="1 2">
    <name type="scientific">Rousettus aegyptiacus</name>
    <name type="common">Egyptian fruit bat</name>
    <name type="synonym">Pteropus aegyptiacus</name>
    <dbReference type="NCBI Taxonomy" id="9407"/>
    <lineage>
        <taxon>Eukaryota</taxon>
        <taxon>Metazoa</taxon>
        <taxon>Chordata</taxon>
        <taxon>Craniata</taxon>
        <taxon>Vertebrata</taxon>
        <taxon>Euteleostomi</taxon>
        <taxon>Mammalia</taxon>
        <taxon>Eutheria</taxon>
        <taxon>Laurasiatheria</taxon>
        <taxon>Chiroptera</taxon>
        <taxon>Yinpterochiroptera</taxon>
        <taxon>Pteropodoidea</taxon>
        <taxon>Pteropodidae</taxon>
        <taxon>Rousettinae</taxon>
        <taxon>Rousettus</taxon>
    </lineage>
</organism>